<proteinExistence type="predicted"/>
<protein>
    <submittedName>
        <fullName evidence="1">Uncharacterized protein</fullName>
    </submittedName>
</protein>
<keyword evidence="2" id="KW-1185">Reference proteome</keyword>
<feature type="non-terminal residue" evidence="1">
    <location>
        <position position="214"/>
    </location>
</feature>
<sequence length="214" mass="24048">MIQPQVLIQGSNKRAKGKKTKKTVKPKEVIEDPPYAGDELRVIPPQPTLPTNLLMPGPSLAGNIEEYPRPSLPSYEEMMLDDMFNGPSSMETQPDLAPVKVLEEGVAVTQDDRTVEWWPVEEPEQLANMLEYLEDENKPLHTNFVLPNQGLALCSACPVFFGSMQNKQIVAEALFIIMNFHGNEPLTTEFLLVFGDQEKPCPSYYGKDEDKKKV</sequence>
<gene>
    <name evidence="1" type="ORF">PLOB_00018226</name>
</gene>
<dbReference type="Proteomes" id="UP001159405">
    <property type="component" value="Unassembled WGS sequence"/>
</dbReference>
<evidence type="ECO:0000313" key="1">
    <source>
        <dbReference type="EMBL" id="CAH3176463.1"/>
    </source>
</evidence>
<name>A0ABN8RDZ4_9CNID</name>
<dbReference type="EMBL" id="CALNXK010000213">
    <property type="protein sequence ID" value="CAH3176463.1"/>
    <property type="molecule type" value="Genomic_DNA"/>
</dbReference>
<organism evidence="1 2">
    <name type="scientific">Porites lobata</name>
    <dbReference type="NCBI Taxonomy" id="104759"/>
    <lineage>
        <taxon>Eukaryota</taxon>
        <taxon>Metazoa</taxon>
        <taxon>Cnidaria</taxon>
        <taxon>Anthozoa</taxon>
        <taxon>Hexacorallia</taxon>
        <taxon>Scleractinia</taxon>
        <taxon>Fungiina</taxon>
        <taxon>Poritidae</taxon>
        <taxon>Porites</taxon>
    </lineage>
</organism>
<evidence type="ECO:0000313" key="2">
    <source>
        <dbReference type="Proteomes" id="UP001159405"/>
    </source>
</evidence>
<accession>A0ABN8RDZ4</accession>
<comment type="caution">
    <text evidence="1">The sequence shown here is derived from an EMBL/GenBank/DDBJ whole genome shotgun (WGS) entry which is preliminary data.</text>
</comment>
<reference evidence="1 2" key="1">
    <citation type="submission" date="2022-05" db="EMBL/GenBank/DDBJ databases">
        <authorList>
            <consortium name="Genoscope - CEA"/>
            <person name="William W."/>
        </authorList>
    </citation>
    <scope>NUCLEOTIDE SEQUENCE [LARGE SCALE GENOMIC DNA]</scope>
</reference>